<feature type="domain" description="Glyoxalase-like" evidence="1">
    <location>
        <begin position="13"/>
        <end position="192"/>
    </location>
</feature>
<dbReference type="EMBL" id="PDJD01000001">
    <property type="protein sequence ID" value="PFG20041.1"/>
    <property type="molecule type" value="Genomic_DNA"/>
</dbReference>
<dbReference type="Gene3D" id="3.10.180.10">
    <property type="entry name" value="2,3-Dihydroxybiphenyl 1,2-Dioxygenase, domain 1"/>
    <property type="match status" value="1"/>
</dbReference>
<dbReference type="InterPro" id="IPR025870">
    <property type="entry name" value="Glyoxalase-like_dom"/>
</dbReference>
<accession>A0A2A9D0X7</accession>
<organism evidence="2 3">
    <name type="scientific">Serinibacter salmoneus</name>
    <dbReference type="NCBI Taxonomy" id="556530"/>
    <lineage>
        <taxon>Bacteria</taxon>
        <taxon>Bacillati</taxon>
        <taxon>Actinomycetota</taxon>
        <taxon>Actinomycetes</taxon>
        <taxon>Micrococcales</taxon>
        <taxon>Beutenbergiaceae</taxon>
        <taxon>Serinibacter</taxon>
    </lineage>
</organism>
<dbReference type="AlphaFoldDB" id="A0A2A9D0X7"/>
<dbReference type="OrthoDB" id="3227561at2"/>
<keyword evidence="3" id="KW-1185">Reference proteome</keyword>
<dbReference type="RefSeq" id="WP_098469081.1">
    <property type="nucleotide sequence ID" value="NZ_PDJD01000001.1"/>
</dbReference>
<evidence type="ECO:0000313" key="2">
    <source>
        <dbReference type="EMBL" id="PFG20041.1"/>
    </source>
</evidence>
<dbReference type="Pfam" id="PF13468">
    <property type="entry name" value="Glyoxalase_3"/>
    <property type="match status" value="1"/>
</dbReference>
<sequence length="224" mass="23728">MTTPDSQPWPRDLDHVVVAGPDLALAVEHVADLTGVRAAPGGAHPVGTANHLIGFTVRGERAPHYLEVIGPDPAQGVPAAQIPTFGIDHRTSPGLATFATHPIEFEATHASARVAGIDLGEIRPLSRRTPAGDLLEWRITSGMGGSREGVVPFLIDWGDVTQPGLTDLPTLDLLALRVAHPQPERIREIYAVLGVEVHVTAAVDDDAPRLTLVVEGPRGVVELT</sequence>
<dbReference type="Proteomes" id="UP000224915">
    <property type="component" value="Unassembled WGS sequence"/>
</dbReference>
<gene>
    <name evidence="2" type="ORF">ATL40_1624</name>
</gene>
<comment type="caution">
    <text evidence="2">The sequence shown here is derived from an EMBL/GenBank/DDBJ whole genome shotgun (WGS) entry which is preliminary data.</text>
</comment>
<name>A0A2A9D0X7_9MICO</name>
<dbReference type="InterPro" id="IPR029068">
    <property type="entry name" value="Glyas_Bleomycin-R_OHBP_Dase"/>
</dbReference>
<proteinExistence type="predicted"/>
<evidence type="ECO:0000259" key="1">
    <source>
        <dbReference type="Pfam" id="PF13468"/>
    </source>
</evidence>
<reference evidence="2 3" key="1">
    <citation type="submission" date="2017-10" db="EMBL/GenBank/DDBJ databases">
        <title>Sequencing the genomes of 1000 actinobacteria strains.</title>
        <authorList>
            <person name="Klenk H.-P."/>
        </authorList>
    </citation>
    <scope>NUCLEOTIDE SEQUENCE [LARGE SCALE GENOMIC DNA]</scope>
    <source>
        <strain evidence="2 3">DSM 21801</strain>
    </source>
</reference>
<protein>
    <submittedName>
        <fullName evidence="2">Glyoxalase-like protein</fullName>
    </submittedName>
</protein>
<evidence type="ECO:0000313" key="3">
    <source>
        <dbReference type="Proteomes" id="UP000224915"/>
    </source>
</evidence>